<dbReference type="PROSITE" id="PS01124">
    <property type="entry name" value="HTH_ARAC_FAMILY_2"/>
    <property type="match status" value="1"/>
</dbReference>
<dbReference type="EMBL" id="JAAFZH010000019">
    <property type="protein sequence ID" value="NDU98689.1"/>
    <property type="molecule type" value="Genomic_DNA"/>
</dbReference>
<evidence type="ECO:0000313" key="5">
    <source>
        <dbReference type="EMBL" id="NDU98689.1"/>
    </source>
</evidence>
<dbReference type="AlphaFoldDB" id="A0A6L9LP42"/>
<comment type="caution">
    <text evidence="5">The sequence shown here is derived from an EMBL/GenBank/DDBJ whole genome shotgun (WGS) entry which is preliminary data.</text>
</comment>
<dbReference type="PANTHER" id="PTHR43280:SF32">
    <property type="entry name" value="TRANSCRIPTIONAL REGULATORY PROTEIN"/>
    <property type="match status" value="1"/>
</dbReference>
<evidence type="ECO:0000256" key="2">
    <source>
        <dbReference type="ARBA" id="ARBA00023125"/>
    </source>
</evidence>
<name>A0A6L9LP42_9BACT</name>
<gene>
    <name evidence="5" type="ORF">GK108_27645</name>
</gene>
<evidence type="ECO:0000259" key="4">
    <source>
        <dbReference type="PROSITE" id="PS01124"/>
    </source>
</evidence>
<dbReference type="Pfam" id="PF12833">
    <property type="entry name" value="HTH_18"/>
    <property type="match status" value="1"/>
</dbReference>
<dbReference type="PANTHER" id="PTHR43280">
    <property type="entry name" value="ARAC-FAMILY TRANSCRIPTIONAL REGULATOR"/>
    <property type="match status" value="1"/>
</dbReference>
<dbReference type="InterPro" id="IPR009057">
    <property type="entry name" value="Homeodomain-like_sf"/>
</dbReference>
<keyword evidence="2" id="KW-0238">DNA-binding</keyword>
<dbReference type="PRINTS" id="PR00032">
    <property type="entry name" value="HTHARAC"/>
</dbReference>
<dbReference type="SUPFAM" id="SSF46689">
    <property type="entry name" value="Homeodomain-like"/>
    <property type="match status" value="1"/>
</dbReference>
<protein>
    <submittedName>
        <fullName evidence="5">Helix-turn-helix transcriptional regulator</fullName>
    </submittedName>
</protein>
<keyword evidence="1" id="KW-0805">Transcription regulation</keyword>
<keyword evidence="3" id="KW-0804">Transcription</keyword>
<keyword evidence="6" id="KW-1185">Reference proteome</keyword>
<dbReference type="RefSeq" id="WP_163954819.1">
    <property type="nucleotide sequence ID" value="NZ_JAAFZH010000019.1"/>
</dbReference>
<sequence>MNAALPDNYLLQETQSSTIDCTLRSPVQSLPESGMFNVFASNELLKSVRNDSLTAYPCRYNYKISLLRGYSRAEYADKVIDIEPNALIFSTPKIPFYWTPQYSEEDTTGCVFSAEFLLPVKSGVVLDELPIFKAGGFPVFQLSAEDVARVESIFERMQEELSSSYVYKYDLLRTYVLELIHFGQKLQPAPVSQPALGASARVSSLFMELLERQFPIDNPAQQLRLRTAKEYADQLAVHVNHLNKVLKETTGRTTTELISQRLMQEAKRLLKQPDWTIADVADSLGFTDVAHFSKFFKQQLALAPGAYRHQVLV</sequence>
<dbReference type="GO" id="GO:0043565">
    <property type="term" value="F:sequence-specific DNA binding"/>
    <property type="evidence" value="ECO:0007669"/>
    <property type="project" value="InterPro"/>
</dbReference>
<dbReference type="Gene3D" id="1.10.10.60">
    <property type="entry name" value="Homeodomain-like"/>
    <property type="match status" value="1"/>
</dbReference>
<reference evidence="5 6" key="1">
    <citation type="submission" date="2020-02" db="EMBL/GenBank/DDBJ databases">
        <title>Draft genome sequence of two Spirosoma agri KCTC 52727 and Spirosoma terrae KCTC 52035.</title>
        <authorList>
            <person name="Rojas J."/>
            <person name="Ambika Manirajan B."/>
            <person name="Suarez C."/>
            <person name="Ratering S."/>
            <person name="Schnell S."/>
        </authorList>
    </citation>
    <scope>NUCLEOTIDE SEQUENCE [LARGE SCALE GENOMIC DNA]</scope>
    <source>
        <strain evidence="5 6">KCTC 52035</strain>
    </source>
</reference>
<evidence type="ECO:0000256" key="3">
    <source>
        <dbReference type="ARBA" id="ARBA00023163"/>
    </source>
</evidence>
<dbReference type="InterPro" id="IPR020449">
    <property type="entry name" value="Tscrpt_reg_AraC-type_HTH"/>
</dbReference>
<dbReference type="InterPro" id="IPR018060">
    <property type="entry name" value="HTH_AraC"/>
</dbReference>
<feature type="domain" description="HTH araC/xylS-type" evidence="4">
    <location>
        <begin position="200"/>
        <end position="310"/>
    </location>
</feature>
<organism evidence="5 6">
    <name type="scientific">Spirosoma terrae</name>
    <dbReference type="NCBI Taxonomy" id="1968276"/>
    <lineage>
        <taxon>Bacteria</taxon>
        <taxon>Pseudomonadati</taxon>
        <taxon>Bacteroidota</taxon>
        <taxon>Cytophagia</taxon>
        <taxon>Cytophagales</taxon>
        <taxon>Cytophagaceae</taxon>
        <taxon>Spirosoma</taxon>
    </lineage>
</organism>
<dbReference type="Proteomes" id="UP000474175">
    <property type="component" value="Unassembled WGS sequence"/>
</dbReference>
<proteinExistence type="predicted"/>
<dbReference type="SMART" id="SM00342">
    <property type="entry name" value="HTH_ARAC"/>
    <property type="match status" value="1"/>
</dbReference>
<dbReference type="GO" id="GO:0003700">
    <property type="term" value="F:DNA-binding transcription factor activity"/>
    <property type="evidence" value="ECO:0007669"/>
    <property type="project" value="InterPro"/>
</dbReference>
<accession>A0A6L9LP42</accession>
<evidence type="ECO:0000313" key="6">
    <source>
        <dbReference type="Proteomes" id="UP000474175"/>
    </source>
</evidence>
<evidence type="ECO:0000256" key="1">
    <source>
        <dbReference type="ARBA" id="ARBA00023015"/>
    </source>
</evidence>